<protein>
    <submittedName>
        <fullName evidence="3">Uncharacterized protein</fullName>
    </submittedName>
</protein>
<dbReference type="EMBL" id="QGDJ01000006">
    <property type="protein sequence ID" value="PWJ17414.1"/>
    <property type="molecule type" value="Genomic_DNA"/>
</dbReference>
<evidence type="ECO:0000313" key="4">
    <source>
        <dbReference type="Proteomes" id="UP000245839"/>
    </source>
</evidence>
<organism evidence="3 5">
    <name type="scientific">Jannaschia seohaensis</name>
    <dbReference type="NCBI Taxonomy" id="475081"/>
    <lineage>
        <taxon>Bacteria</taxon>
        <taxon>Pseudomonadati</taxon>
        <taxon>Pseudomonadota</taxon>
        <taxon>Alphaproteobacteria</taxon>
        <taxon>Rhodobacterales</taxon>
        <taxon>Roseobacteraceae</taxon>
        <taxon>Jannaschia</taxon>
    </lineage>
</organism>
<sequence length="588" mass="61695">MTHAWASVLALCMALLALPAGAQDTPVRSGEHANFTRLVFPAQTGARWTESRAGNRVTLDFGNPEREFDTSTVFDRIPRSRLADIETGGGRLKLDLACDCDVNVFQIHSGHVVVDITAADTDATRPPSAETEAEVVSLPLRLASLPTFRLEPHETSGQVAAAAPQAKVSEPAVSALPVGSAQISIRTLGRRPLLPSEVPNAPVEIARTACAEEDRATIFLQSDRQAALGDLPNLHAGLVDDVGVPIPSAYAALANAYLTLGWGAEAGQVLRMGPQTPDAALLTIADALDGLPGLDGEAAALDATCGPATAVLALLAGVADADWRNVDETAFARFVDRLPRATRDDLLPRLRPALRRLGREDLLFLDPPPRDPPTAHLPVAAGTDLAAIDATLAALSDGAVPATPEALANGLALRRSVPSGPLRDDLDGALARALVRAGHLTEAEEVVGTRADLAEETLDFALRELPAEEAVLVAMRLRPALPPGGPAARRAGAALQAFGLTPLLRSFGAPAPPPGPVPAAFGSPEERAWIERDFTALDPDSRRGQLADLRQRRNASSADLDDFSRATAAIESSAELSAVLQRLIDAPD</sequence>
<evidence type="ECO:0000313" key="5">
    <source>
        <dbReference type="Proteomes" id="UP000251571"/>
    </source>
</evidence>
<dbReference type="OrthoDB" id="7847197at2"/>
<dbReference type="Proteomes" id="UP000245839">
    <property type="component" value="Unassembled WGS sequence"/>
</dbReference>
<reference evidence="2 4" key="2">
    <citation type="submission" date="2018-03" db="EMBL/GenBank/DDBJ databases">
        <title>Genomic Encyclopedia of Archaeal and Bacterial Type Strains, Phase II (KMG-II): from individual species to whole genera.</title>
        <authorList>
            <person name="Goeker M."/>
        </authorList>
    </citation>
    <scope>NUCLEOTIDE SEQUENCE [LARGE SCALE GENOMIC DNA]</scope>
    <source>
        <strain evidence="2 4">DSM 25227</strain>
    </source>
</reference>
<reference evidence="3 5" key="1">
    <citation type="submission" date="2016-10" db="EMBL/GenBank/DDBJ databases">
        <authorList>
            <person name="Cai Z."/>
        </authorList>
    </citation>
    <scope>NUCLEOTIDE SEQUENCE [LARGE SCALE GENOMIC DNA]</scope>
    <source>
        <strain evidence="3 5">DSM 25227</strain>
    </source>
</reference>
<gene>
    <name evidence="2" type="ORF">BCF38_10624</name>
    <name evidence="3" type="ORF">SAMN05421539_10624</name>
</gene>
<evidence type="ECO:0000256" key="1">
    <source>
        <dbReference type="SAM" id="SignalP"/>
    </source>
</evidence>
<dbReference type="Proteomes" id="UP000251571">
    <property type="component" value="Unassembled WGS sequence"/>
</dbReference>
<dbReference type="AlphaFoldDB" id="A0A2Y9AY50"/>
<feature type="chain" id="PRO_5044071907" evidence="1">
    <location>
        <begin position="23"/>
        <end position="588"/>
    </location>
</feature>
<dbReference type="RefSeq" id="WP_109564852.1">
    <property type="nucleotide sequence ID" value="NZ_QGDJ01000006.1"/>
</dbReference>
<feature type="signal peptide" evidence="1">
    <location>
        <begin position="1"/>
        <end position="22"/>
    </location>
</feature>
<proteinExistence type="predicted"/>
<dbReference type="EMBL" id="UETC01000006">
    <property type="protein sequence ID" value="SSA47477.1"/>
    <property type="molecule type" value="Genomic_DNA"/>
</dbReference>
<keyword evidence="1" id="KW-0732">Signal</keyword>
<keyword evidence="4" id="KW-1185">Reference proteome</keyword>
<accession>A0A2Y9AY50</accession>
<name>A0A2Y9AY50_9RHOB</name>
<evidence type="ECO:0000313" key="2">
    <source>
        <dbReference type="EMBL" id="PWJ17414.1"/>
    </source>
</evidence>
<evidence type="ECO:0000313" key="3">
    <source>
        <dbReference type="EMBL" id="SSA47477.1"/>
    </source>
</evidence>